<dbReference type="RefSeq" id="WP_119356479.1">
    <property type="nucleotide sequence ID" value="NZ_BJXM01000014.1"/>
</dbReference>
<keyword evidence="10" id="KW-1185">Reference proteome</keyword>
<dbReference type="Pfam" id="PF02770">
    <property type="entry name" value="Acyl-CoA_dh_M"/>
    <property type="match status" value="1"/>
</dbReference>
<evidence type="ECO:0000256" key="5">
    <source>
        <dbReference type="RuleBase" id="RU362125"/>
    </source>
</evidence>
<evidence type="ECO:0000313" key="10">
    <source>
        <dbReference type="Proteomes" id="UP000266178"/>
    </source>
</evidence>
<feature type="domain" description="Adaptive response protein AidB N-terminal" evidence="8">
    <location>
        <begin position="9"/>
        <end position="147"/>
    </location>
</feature>
<keyword evidence="5 9" id="KW-0560">Oxidoreductase</keyword>
<dbReference type="EC" id="1.3.99.-" evidence="9"/>
<dbReference type="Pfam" id="PF00441">
    <property type="entry name" value="Acyl-CoA_dh_1"/>
    <property type="match status" value="1"/>
</dbReference>
<dbReference type="GO" id="GO:0003995">
    <property type="term" value="F:acyl-CoA dehydrogenase activity"/>
    <property type="evidence" value="ECO:0007669"/>
    <property type="project" value="InterPro"/>
</dbReference>
<dbReference type="SUPFAM" id="SSF56645">
    <property type="entry name" value="Acyl-CoA dehydrogenase NM domain-like"/>
    <property type="match status" value="1"/>
</dbReference>
<dbReference type="InterPro" id="IPR009075">
    <property type="entry name" value="AcylCo_DH/oxidase_C"/>
</dbReference>
<comment type="cofactor">
    <cofactor evidence="1 5">
        <name>FAD</name>
        <dbReference type="ChEBI" id="CHEBI:57692"/>
    </cofactor>
</comment>
<evidence type="ECO:0000313" key="9">
    <source>
        <dbReference type="EMBL" id="RIH93174.1"/>
    </source>
</evidence>
<dbReference type="Proteomes" id="UP000266178">
    <property type="component" value="Unassembled WGS sequence"/>
</dbReference>
<dbReference type="PANTHER" id="PTHR42707">
    <property type="entry name" value="ACYL-COA DEHYDROGENASE"/>
    <property type="match status" value="1"/>
</dbReference>
<evidence type="ECO:0000259" key="6">
    <source>
        <dbReference type="Pfam" id="PF00441"/>
    </source>
</evidence>
<evidence type="ECO:0000256" key="4">
    <source>
        <dbReference type="ARBA" id="ARBA00022827"/>
    </source>
</evidence>
<organism evidence="9 10">
    <name type="scientific">Meiothermus granaticius NBRC 107808</name>
    <dbReference type="NCBI Taxonomy" id="1227551"/>
    <lineage>
        <taxon>Bacteria</taxon>
        <taxon>Thermotogati</taxon>
        <taxon>Deinococcota</taxon>
        <taxon>Deinococci</taxon>
        <taxon>Thermales</taxon>
        <taxon>Thermaceae</taxon>
        <taxon>Meiothermus</taxon>
    </lineage>
</organism>
<dbReference type="AlphaFoldDB" id="A0A399F947"/>
<evidence type="ECO:0000256" key="3">
    <source>
        <dbReference type="ARBA" id="ARBA00022630"/>
    </source>
</evidence>
<dbReference type="EMBL" id="QWLB01000009">
    <property type="protein sequence ID" value="RIH93174.1"/>
    <property type="molecule type" value="Genomic_DNA"/>
</dbReference>
<evidence type="ECO:0000256" key="1">
    <source>
        <dbReference type="ARBA" id="ARBA00001974"/>
    </source>
</evidence>
<accession>A0A399F947</accession>
<evidence type="ECO:0000256" key="2">
    <source>
        <dbReference type="ARBA" id="ARBA00009347"/>
    </source>
</evidence>
<dbReference type="InterPro" id="IPR006089">
    <property type="entry name" value="Acyl-CoA_DH_CS"/>
</dbReference>
<evidence type="ECO:0000259" key="8">
    <source>
        <dbReference type="Pfam" id="PF18158"/>
    </source>
</evidence>
<dbReference type="PANTHER" id="PTHR42707:SF2">
    <property type="entry name" value="ACD11 DEHYDROGENASE"/>
    <property type="match status" value="1"/>
</dbReference>
<dbReference type="InterPro" id="IPR006091">
    <property type="entry name" value="Acyl-CoA_Oxase/DH_mid-dom"/>
</dbReference>
<dbReference type="Gene3D" id="2.40.110.20">
    <property type="match status" value="1"/>
</dbReference>
<dbReference type="PROSITE" id="PS00073">
    <property type="entry name" value="ACYL_COA_DH_2"/>
    <property type="match status" value="1"/>
</dbReference>
<comment type="similarity">
    <text evidence="2 5">Belongs to the acyl-CoA dehydrogenase family.</text>
</comment>
<gene>
    <name evidence="9" type="primary">aidB</name>
    <name evidence="9" type="ORF">Mgrana_00972</name>
</gene>
<feature type="domain" description="Acyl-CoA oxidase/dehydrogenase middle" evidence="7">
    <location>
        <begin position="153"/>
        <end position="251"/>
    </location>
</feature>
<comment type="caution">
    <text evidence="9">The sequence shown here is derived from an EMBL/GenBank/DDBJ whole genome shotgun (WGS) entry which is preliminary data.</text>
</comment>
<dbReference type="InterPro" id="IPR036250">
    <property type="entry name" value="AcylCo_DH-like_C"/>
</dbReference>
<dbReference type="OrthoDB" id="9771038at2"/>
<dbReference type="InterPro" id="IPR052904">
    <property type="entry name" value="Acyl-CoA_dehydrogenase-like"/>
</dbReference>
<feature type="domain" description="Acyl-CoA dehydrogenase/oxidase C-terminal" evidence="6">
    <location>
        <begin position="263"/>
        <end position="416"/>
    </location>
</feature>
<keyword evidence="4 5" id="KW-0274">FAD</keyword>
<dbReference type="Pfam" id="PF18158">
    <property type="entry name" value="AidB_N"/>
    <property type="match status" value="1"/>
</dbReference>
<dbReference type="SUPFAM" id="SSF47203">
    <property type="entry name" value="Acyl-CoA dehydrogenase C-terminal domain-like"/>
    <property type="match status" value="1"/>
</dbReference>
<dbReference type="InterPro" id="IPR041504">
    <property type="entry name" value="AidB_N"/>
</dbReference>
<reference evidence="9 10" key="1">
    <citation type="submission" date="2018-08" db="EMBL/GenBank/DDBJ databases">
        <title>Meiothermus granaticius genome AF-68 sequencing project.</title>
        <authorList>
            <person name="Da Costa M.S."/>
            <person name="Albuquerque L."/>
            <person name="Raposo P."/>
            <person name="Froufe H.J.C."/>
            <person name="Barroso C.S."/>
            <person name="Egas C."/>
        </authorList>
    </citation>
    <scope>NUCLEOTIDE SEQUENCE [LARGE SCALE GENOMIC DNA]</scope>
    <source>
        <strain evidence="9 10">AF-68</strain>
    </source>
</reference>
<protein>
    <submittedName>
        <fullName evidence="9">Putative acyl-CoA dehydrogenase AidB</fullName>
        <ecNumber evidence="9">1.3.99.-</ecNumber>
    </submittedName>
</protein>
<sequence length="546" mass="60663">MQYQSYAYGKNHWTLEPDLPHVLSRFWKGWRAHETELQRFGTLAGGEAYRVADHVDKEARPVLVMHDLEGQRIDRVRLSPAQETLNRELSAINRAPYEGCSWHLHFAYGFLLADPGLYCIQTITGATVYAIHKYAPQFAPWKEELLQGKAFGATWMTEVQGGSDLGANKVRAVPEGAVWRLYGDKYFSSGAGLTDYAIVSARPEGAPPGPKGVALFLVPRLDRNGALNYQVRRLKDKLATRAVPSGEVDFEGSEAHLIGRAEEGIYYILETLTLSRLANAVGALGLARKAQLEALLRAQHRTAFGKKLEEHPLVRRDLTDLSVRIAGGLALTFRAVAAWEEAWLETPPYSPRYHYARLLAHLAKARTAEHGTYCTQLGMELFGGVGFVEDFAIARLAREALITPIWEGPANVQALDTLEVLFRKGAAQPFAEEFLPRLEAVGTEEARLAHSALQNTLAHLQTLSPEEAQWQAKDALRTLADAATVALLYDLGSERHARLAALYARHFLQKEEYPAWAMREPQVWLPEGMARDPIPDILSGRKSGGS</sequence>
<dbReference type="InterPro" id="IPR009100">
    <property type="entry name" value="AcylCoA_DH/oxidase_NM_dom_sf"/>
</dbReference>
<evidence type="ECO:0000259" key="7">
    <source>
        <dbReference type="Pfam" id="PF02770"/>
    </source>
</evidence>
<keyword evidence="3 5" id="KW-0285">Flavoprotein</keyword>
<proteinExistence type="inferred from homology"/>
<name>A0A399F947_9DEIN</name>
<dbReference type="Gene3D" id="1.20.140.10">
    <property type="entry name" value="Butyryl-CoA Dehydrogenase, subunit A, domain 3"/>
    <property type="match status" value="1"/>
</dbReference>